<sequence>MYLTQFKKAGADEDDFHIITLDIDERLLVDTDELDYLVLQALHCNGIICLVRSMFVALYNPSLAKFKSDSTGDNYKLVRILPNIYDYDNVKAEVYNFGTDYHWREIKIPLKASFLHVDSPAYCKGA</sequence>
<dbReference type="AlphaFoldDB" id="A0A2P5G0L1"/>
<name>A0A2P5G0L1_TREOI</name>
<protein>
    <submittedName>
        <fullName evidence="1">Uncharacterized protein</fullName>
    </submittedName>
</protein>
<dbReference type="EMBL" id="JXTC01000002">
    <property type="protein sequence ID" value="POO03561.1"/>
    <property type="molecule type" value="Genomic_DNA"/>
</dbReference>
<comment type="caution">
    <text evidence="1">The sequence shown here is derived from an EMBL/GenBank/DDBJ whole genome shotgun (WGS) entry which is preliminary data.</text>
</comment>
<dbReference type="Proteomes" id="UP000237000">
    <property type="component" value="Unassembled WGS sequence"/>
</dbReference>
<gene>
    <name evidence="1" type="ORF">TorRG33x02_007660</name>
</gene>
<evidence type="ECO:0000313" key="1">
    <source>
        <dbReference type="EMBL" id="POO03561.1"/>
    </source>
</evidence>
<proteinExistence type="predicted"/>
<reference evidence="2" key="1">
    <citation type="submission" date="2016-06" db="EMBL/GenBank/DDBJ databases">
        <title>Parallel loss of symbiosis genes in relatives of nitrogen-fixing non-legume Parasponia.</title>
        <authorList>
            <person name="Van Velzen R."/>
            <person name="Holmer R."/>
            <person name="Bu F."/>
            <person name="Rutten L."/>
            <person name="Van Zeijl A."/>
            <person name="Liu W."/>
            <person name="Santuari L."/>
            <person name="Cao Q."/>
            <person name="Sharma T."/>
            <person name="Shen D."/>
            <person name="Roswanjaya Y."/>
            <person name="Wardhani T."/>
            <person name="Kalhor M.S."/>
            <person name="Jansen J."/>
            <person name="Van den Hoogen J."/>
            <person name="Gungor B."/>
            <person name="Hartog M."/>
            <person name="Hontelez J."/>
            <person name="Verver J."/>
            <person name="Yang W.-C."/>
            <person name="Schijlen E."/>
            <person name="Repin R."/>
            <person name="Schilthuizen M."/>
            <person name="Schranz E."/>
            <person name="Heidstra R."/>
            <person name="Miyata K."/>
            <person name="Fedorova E."/>
            <person name="Kohlen W."/>
            <person name="Bisseling T."/>
            <person name="Smit S."/>
            <person name="Geurts R."/>
        </authorList>
    </citation>
    <scope>NUCLEOTIDE SEQUENCE [LARGE SCALE GENOMIC DNA]</scope>
    <source>
        <strain evidence="2">cv. RG33-2</strain>
    </source>
</reference>
<keyword evidence="2" id="KW-1185">Reference proteome</keyword>
<evidence type="ECO:0000313" key="2">
    <source>
        <dbReference type="Proteomes" id="UP000237000"/>
    </source>
</evidence>
<accession>A0A2P5G0L1</accession>
<organism evidence="1 2">
    <name type="scientific">Trema orientale</name>
    <name type="common">Charcoal tree</name>
    <name type="synonym">Celtis orientalis</name>
    <dbReference type="NCBI Taxonomy" id="63057"/>
    <lineage>
        <taxon>Eukaryota</taxon>
        <taxon>Viridiplantae</taxon>
        <taxon>Streptophyta</taxon>
        <taxon>Embryophyta</taxon>
        <taxon>Tracheophyta</taxon>
        <taxon>Spermatophyta</taxon>
        <taxon>Magnoliopsida</taxon>
        <taxon>eudicotyledons</taxon>
        <taxon>Gunneridae</taxon>
        <taxon>Pentapetalae</taxon>
        <taxon>rosids</taxon>
        <taxon>fabids</taxon>
        <taxon>Rosales</taxon>
        <taxon>Cannabaceae</taxon>
        <taxon>Trema</taxon>
    </lineage>
</organism>
<dbReference type="InParanoid" id="A0A2P5G0L1"/>